<dbReference type="PANTHER" id="PTHR13439">
    <property type="entry name" value="CT120 PROTEIN"/>
    <property type="match status" value="1"/>
</dbReference>
<keyword evidence="2 5" id="KW-0812">Transmembrane</keyword>
<feature type="transmembrane region" description="Helical" evidence="7">
    <location>
        <begin position="91"/>
        <end position="108"/>
    </location>
</feature>
<dbReference type="SMART" id="SM00724">
    <property type="entry name" value="TLC"/>
    <property type="match status" value="1"/>
</dbReference>
<dbReference type="EMBL" id="QEAM01000110">
    <property type="protein sequence ID" value="TPX46214.1"/>
    <property type="molecule type" value="Genomic_DNA"/>
</dbReference>
<evidence type="ECO:0000256" key="4">
    <source>
        <dbReference type="ARBA" id="ARBA00023136"/>
    </source>
</evidence>
<evidence type="ECO:0000259" key="8">
    <source>
        <dbReference type="PROSITE" id="PS50922"/>
    </source>
</evidence>
<evidence type="ECO:0000313" key="9">
    <source>
        <dbReference type="EMBL" id="TPX45269.1"/>
    </source>
</evidence>
<dbReference type="Proteomes" id="UP000320475">
    <property type="component" value="Unassembled WGS sequence"/>
</dbReference>
<feature type="transmembrane region" description="Helical" evidence="7">
    <location>
        <begin position="218"/>
        <end position="238"/>
    </location>
</feature>
<evidence type="ECO:0000256" key="3">
    <source>
        <dbReference type="ARBA" id="ARBA00022989"/>
    </source>
</evidence>
<sequence length="272" mass="31260">MDPTIFDRIGLPLLNKHGITVLKYLAFWQGLYMLAHPFSSYVSASYRRLEPNRQADWCTRIVSSVHAALVCYAACNMLGDPELARDKVFGYTDYACWTTCVACGYFIWDTLISAYLIDVYGPSFLIHGFLCLMVFVFAFKPFLMYFAAPFLLFELSTPFLNVNWFCDKLGMTGSILQLANGVMLMISFFCVRLVYGVYNVYDFFRSVLSQREKVAPHLILIYGTASITLTVLNFYWFYRIFDAVRRRFVGASPPKKHQRSMQNSDGKAVKDE</sequence>
<keyword evidence="3 7" id="KW-1133">Transmembrane helix</keyword>
<dbReference type="Proteomes" id="UP000317494">
    <property type="component" value="Unassembled WGS sequence"/>
</dbReference>
<evidence type="ECO:0000313" key="12">
    <source>
        <dbReference type="Proteomes" id="UP000320475"/>
    </source>
</evidence>
<protein>
    <recommendedName>
        <fullName evidence="8">TLC domain-containing protein</fullName>
    </recommendedName>
</protein>
<dbReference type="STRING" id="286115.A0A507D1C6"/>
<accession>A0A507D1C6</accession>
<dbReference type="PANTHER" id="PTHR13439:SF0">
    <property type="entry name" value="TOPOISOMERASE I DAMAGE AFFECTED PROTEIN 4"/>
    <property type="match status" value="1"/>
</dbReference>
<keyword evidence="11" id="KW-1185">Reference proteome</keyword>
<dbReference type="PROSITE" id="PS50922">
    <property type="entry name" value="TLC"/>
    <property type="match status" value="1"/>
</dbReference>
<evidence type="ECO:0000256" key="7">
    <source>
        <dbReference type="SAM" id="Phobius"/>
    </source>
</evidence>
<evidence type="ECO:0000256" key="1">
    <source>
        <dbReference type="ARBA" id="ARBA00004141"/>
    </source>
</evidence>
<comment type="subcellular location">
    <subcellularLocation>
        <location evidence="1">Membrane</location>
        <topology evidence="1">Multi-pass membrane protein</topology>
    </subcellularLocation>
</comment>
<evidence type="ECO:0000313" key="11">
    <source>
        <dbReference type="Proteomes" id="UP000317494"/>
    </source>
</evidence>
<dbReference type="InterPro" id="IPR050846">
    <property type="entry name" value="TLCD"/>
</dbReference>
<dbReference type="EMBL" id="QEAN01000157">
    <property type="protein sequence ID" value="TPX45269.1"/>
    <property type="molecule type" value="Genomic_DNA"/>
</dbReference>
<keyword evidence="4 5" id="KW-0472">Membrane</keyword>
<dbReference type="Pfam" id="PF03798">
    <property type="entry name" value="TRAM_LAG1_CLN8"/>
    <property type="match status" value="1"/>
</dbReference>
<feature type="region of interest" description="Disordered" evidence="6">
    <location>
        <begin position="253"/>
        <end position="272"/>
    </location>
</feature>
<feature type="domain" description="TLC" evidence="8">
    <location>
        <begin position="52"/>
        <end position="249"/>
    </location>
</feature>
<gene>
    <name evidence="10" type="ORF">SeLEV6574_g03346</name>
    <name evidence="9" type="ORF">SeMB42_g04075</name>
</gene>
<evidence type="ECO:0000313" key="10">
    <source>
        <dbReference type="EMBL" id="TPX46214.1"/>
    </source>
</evidence>
<comment type="caution">
    <text evidence="9">The sequence shown here is derived from an EMBL/GenBank/DDBJ whole genome shotgun (WGS) entry which is preliminary data.</text>
</comment>
<dbReference type="AlphaFoldDB" id="A0A507D1C6"/>
<proteinExistence type="predicted"/>
<organism evidence="9 11">
    <name type="scientific">Synchytrium endobioticum</name>
    <dbReference type="NCBI Taxonomy" id="286115"/>
    <lineage>
        <taxon>Eukaryota</taxon>
        <taxon>Fungi</taxon>
        <taxon>Fungi incertae sedis</taxon>
        <taxon>Chytridiomycota</taxon>
        <taxon>Chytridiomycota incertae sedis</taxon>
        <taxon>Chytridiomycetes</taxon>
        <taxon>Synchytriales</taxon>
        <taxon>Synchytriaceae</taxon>
        <taxon>Synchytrium</taxon>
    </lineage>
</organism>
<dbReference type="GO" id="GO:0055088">
    <property type="term" value="P:lipid homeostasis"/>
    <property type="evidence" value="ECO:0007669"/>
    <property type="project" value="TreeGrafter"/>
</dbReference>
<feature type="transmembrane region" description="Helical" evidence="7">
    <location>
        <begin position="178"/>
        <end position="198"/>
    </location>
</feature>
<evidence type="ECO:0000256" key="2">
    <source>
        <dbReference type="ARBA" id="ARBA00022692"/>
    </source>
</evidence>
<reference evidence="11 12" key="1">
    <citation type="journal article" date="2019" name="Sci. Rep.">
        <title>Comparative genomics of chytrid fungi reveal insights into the obligate biotrophic and pathogenic lifestyle of Synchytrium endobioticum.</title>
        <authorList>
            <person name="van de Vossenberg B.T.L.H."/>
            <person name="Warris S."/>
            <person name="Nguyen H.D.T."/>
            <person name="van Gent-Pelzer M.P.E."/>
            <person name="Joly D.L."/>
            <person name="van de Geest H.C."/>
            <person name="Bonants P.J.M."/>
            <person name="Smith D.S."/>
            <person name="Levesque C.A."/>
            <person name="van der Lee T.A.J."/>
        </authorList>
    </citation>
    <scope>NUCLEOTIDE SEQUENCE [LARGE SCALE GENOMIC DNA]</scope>
    <source>
        <strain evidence="10 12">LEV6574</strain>
        <strain evidence="9 11">MB42</strain>
    </source>
</reference>
<evidence type="ECO:0000256" key="6">
    <source>
        <dbReference type="SAM" id="MobiDB-lite"/>
    </source>
</evidence>
<evidence type="ECO:0000256" key="5">
    <source>
        <dbReference type="PROSITE-ProRule" id="PRU00205"/>
    </source>
</evidence>
<dbReference type="GO" id="GO:0016020">
    <property type="term" value="C:membrane"/>
    <property type="evidence" value="ECO:0007669"/>
    <property type="project" value="UniProtKB-SubCell"/>
</dbReference>
<dbReference type="GO" id="GO:0005783">
    <property type="term" value="C:endoplasmic reticulum"/>
    <property type="evidence" value="ECO:0007669"/>
    <property type="project" value="TreeGrafter"/>
</dbReference>
<dbReference type="OrthoDB" id="10266980at2759"/>
<name>A0A507D1C6_9FUNG</name>
<dbReference type="VEuPathDB" id="FungiDB:SeMB42_g04075"/>
<dbReference type="InterPro" id="IPR006634">
    <property type="entry name" value="TLC-dom"/>
</dbReference>